<reference evidence="1 2" key="1">
    <citation type="journal article" date="2021" name="BMC Genomics">
        <title>Datura genome reveals duplications of psychoactive alkaloid biosynthetic genes and high mutation rate following tissue culture.</title>
        <authorList>
            <person name="Rajewski A."/>
            <person name="Carter-House D."/>
            <person name="Stajich J."/>
            <person name="Litt A."/>
        </authorList>
    </citation>
    <scope>NUCLEOTIDE SEQUENCE [LARGE SCALE GENOMIC DNA]</scope>
    <source>
        <strain evidence="1">AR-01</strain>
    </source>
</reference>
<keyword evidence="2" id="KW-1185">Reference proteome</keyword>
<proteinExistence type="predicted"/>
<sequence>MVKGLIHERGFIMDAMEDRALEYLSLLYEMGWGPLVSPNACIYVWGETFWIGAAAITEKDKRGRITSINSRTVIKSTHFTVETRRWLNLVAKWIHPSSNVSDAIYHCALMGVYHSLLFIIALWERAGVSREPRDNMIDCDVPFDPLRGEGCTRRSKKKRKVDSNREDSNDQGVAQMLYKAPLSPWTRSIWGFGRPWRRRRGRGARGRAVGLDVEGDESLLRTLTPRLRFLKVTIEDAQQFSFLIGLDSKVSGGLATCSDGATS</sequence>
<comment type="caution">
    <text evidence="1">The sequence shown here is derived from an EMBL/GenBank/DDBJ whole genome shotgun (WGS) entry which is preliminary data.</text>
</comment>
<dbReference type="Proteomes" id="UP000823775">
    <property type="component" value="Unassembled WGS sequence"/>
</dbReference>
<name>A0ABS8RJ28_DATST</name>
<organism evidence="1 2">
    <name type="scientific">Datura stramonium</name>
    <name type="common">Jimsonweed</name>
    <name type="synonym">Common thornapple</name>
    <dbReference type="NCBI Taxonomy" id="4076"/>
    <lineage>
        <taxon>Eukaryota</taxon>
        <taxon>Viridiplantae</taxon>
        <taxon>Streptophyta</taxon>
        <taxon>Embryophyta</taxon>
        <taxon>Tracheophyta</taxon>
        <taxon>Spermatophyta</taxon>
        <taxon>Magnoliopsida</taxon>
        <taxon>eudicotyledons</taxon>
        <taxon>Gunneridae</taxon>
        <taxon>Pentapetalae</taxon>
        <taxon>asterids</taxon>
        <taxon>lamiids</taxon>
        <taxon>Solanales</taxon>
        <taxon>Solanaceae</taxon>
        <taxon>Solanoideae</taxon>
        <taxon>Datureae</taxon>
        <taxon>Datura</taxon>
    </lineage>
</organism>
<dbReference type="EMBL" id="JACEIK010000004">
    <property type="protein sequence ID" value="MCD7446045.1"/>
    <property type="molecule type" value="Genomic_DNA"/>
</dbReference>
<gene>
    <name evidence="1" type="ORF">HAX54_031528</name>
</gene>
<accession>A0ABS8RJ28</accession>
<evidence type="ECO:0000313" key="1">
    <source>
        <dbReference type="EMBL" id="MCD7446045.1"/>
    </source>
</evidence>
<protein>
    <submittedName>
        <fullName evidence="1">Uncharacterized protein</fullName>
    </submittedName>
</protein>
<evidence type="ECO:0000313" key="2">
    <source>
        <dbReference type="Proteomes" id="UP000823775"/>
    </source>
</evidence>